<keyword evidence="2" id="KW-1185">Reference proteome</keyword>
<protein>
    <submittedName>
        <fullName evidence="1">DUF4230 domain-containing protein</fullName>
    </submittedName>
</protein>
<proteinExistence type="predicted"/>
<dbReference type="EMBL" id="SRZC01000001">
    <property type="protein sequence ID" value="TGX84128.1"/>
    <property type="molecule type" value="Genomic_DNA"/>
</dbReference>
<gene>
    <name evidence="1" type="ORF">E5358_00370</name>
</gene>
<name>A0AC61QTX8_9BACT</name>
<dbReference type="Proteomes" id="UP000308886">
    <property type="component" value="Unassembled WGS sequence"/>
</dbReference>
<evidence type="ECO:0000313" key="1">
    <source>
        <dbReference type="EMBL" id="TGX84128.1"/>
    </source>
</evidence>
<organism evidence="1 2">
    <name type="scientific">Palleniella muris</name>
    <dbReference type="NCBI Taxonomy" id="3038145"/>
    <lineage>
        <taxon>Bacteria</taxon>
        <taxon>Pseudomonadati</taxon>
        <taxon>Bacteroidota</taxon>
        <taxon>Bacteroidia</taxon>
        <taxon>Bacteroidales</taxon>
        <taxon>Prevotellaceae</taxon>
        <taxon>Palleniella</taxon>
    </lineage>
</organism>
<accession>A0AC61QTX8</accession>
<sequence>MNILKQYLYMALTAVVLLAVLWFGMKWMLKDTGISTSQEERVEQTKAVMDSIRSIGQWELTYVDTNVQVDTVVKRWLGFVNDKLQRRYYGRLSVGMDMQKLPEDWCVRTKDTVRLTLPDICLLDSNFIDESRTVLVLSENDDIEADKSIKKAMLERAKSKMIQTAVTPRVVSDARRLATDRMSERFRAIGYETVVVEFR</sequence>
<evidence type="ECO:0000313" key="2">
    <source>
        <dbReference type="Proteomes" id="UP000308886"/>
    </source>
</evidence>
<comment type="caution">
    <text evidence="1">The sequence shown here is derived from an EMBL/GenBank/DDBJ whole genome shotgun (WGS) entry which is preliminary data.</text>
</comment>
<reference evidence="1" key="1">
    <citation type="submission" date="2019-04" db="EMBL/GenBank/DDBJ databases">
        <title>Microbes associate with the intestines of laboratory mice.</title>
        <authorList>
            <person name="Navarre W."/>
            <person name="Wong E."/>
            <person name="Huang K."/>
            <person name="Tropini C."/>
            <person name="Ng K."/>
            <person name="Yu B."/>
        </authorList>
    </citation>
    <scope>NUCLEOTIDE SEQUENCE</scope>
    <source>
        <strain evidence="1">NM73_A23</strain>
    </source>
</reference>